<name>A0A0M0HYX1_9VIBR</name>
<evidence type="ECO:0000256" key="1">
    <source>
        <dbReference type="ARBA" id="ARBA00023015"/>
    </source>
</evidence>
<dbReference type="PANTHER" id="PTHR30055">
    <property type="entry name" value="HTH-TYPE TRANSCRIPTIONAL REGULATOR RUTR"/>
    <property type="match status" value="1"/>
</dbReference>
<protein>
    <submittedName>
        <fullName evidence="6">Transcriptional regulator</fullName>
    </submittedName>
</protein>
<dbReference type="AlphaFoldDB" id="A0A0M0HYX1"/>
<evidence type="ECO:0000256" key="4">
    <source>
        <dbReference type="PROSITE-ProRule" id="PRU00335"/>
    </source>
</evidence>
<gene>
    <name evidence="6" type="ORF">AKJ31_13795</name>
</gene>
<dbReference type="PATRIC" id="fig|171383.3.peg.2817"/>
<keyword evidence="2 4" id="KW-0238">DNA-binding</keyword>
<feature type="DNA-binding region" description="H-T-H motif" evidence="4">
    <location>
        <begin position="28"/>
        <end position="47"/>
    </location>
</feature>
<dbReference type="STRING" id="171383.AKJ31_13795"/>
<evidence type="ECO:0000313" key="7">
    <source>
        <dbReference type="Proteomes" id="UP000037530"/>
    </source>
</evidence>
<dbReference type="PROSITE" id="PS01081">
    <property type="entry name" value="HTH_TETR_1"/>
    <property type="match status" value="1"/>
</dbReference>
<dbReference type="Gene3D" id="1.10.357.10">
    <property type="entry name" value="Tetracycline Repressor, domain 2"/>
    <property type="match status" value="1"/>
</dbReference>
<evidence type="ECO:0000256" key="3">
    <source>
        <dbReference type="ARBA" id="ARBA00023163"/>
    </source>
</evidence>
<sequence>MSKRQITRARILSSAWHLFAEQGYDETTTRQIARHAEVADGTVFSHFPTKLDMLREGMLAQLSELSAKALSSIGAASDIELGMTLVEEYYRFYFANVALSKALLKEVIWDLDYYQSFNQGLFDSVCITPELKNKMQLIIDCYFMTLITHLSKPTPCVEQALAELKDKFQQLIN</sequence>
<evidence type="ECO:0000313" key="6">
    <source>
        <dbReference type="EMBL" id="KOO07275.1"/>
    </source>
</evidence>
<dbReference type="InterPro" id="IPR001647">
    <property type="entry name" value="HTH_TetR"/>
</dbReference>
<organism evidence="6 7">
    <name type="scientific">Vibrio hepatarius</name>
    <dbReference type="NCBI Taxonomy" id="171383"/>
    <lineage>
        <taxon>Bacteria</taxon>
        <taxon>Pseudomonadati</taxon>
        <taxon>Pseudomonadota</taxon>
        <taxon>Gammaproteobacteria</taxon>
        <taxon>Vibrionales</taxon>
        <taxon>Vibrionaceae</taxon>
        <taxon>Vibrio</taxon>
        <taxon>Vibrio oreintalis group</taxon>
    </lineage>
</organism>
<dbReference type="EMBL" id="LHPI01000012">
    <property type="protein sequence ID" value="KOO07275.1"/>
    <property type="molecule type" value="Genomic_DNA"/>
</dbReference>
<dbReference type="PROSITE" id="PS50977">
    <property type="entry name" value="HTH_TETR_2"/>
    <property type="match status" value="1"/>
</dbReference>
<dbReference type="GO" id="GO:0000976">
    <property type="term" value="F:transcription cis-regulatory region binding"/>
    <property type="evidence" value="ECO:0007669"/>
    <property type="project" value="TreeGrafter"/>
</dbReference>
<dbReference type="InterPro" id="IPR009057">
    <property type="entry name" value="Homeodomain-like_sf"/>
</dbReference>
<dbReference type="RefSeq" id="WP_053409732.1">
    <property type="nucleotide sequence ID" value="NZ_DAIPHI010000184.1"/>
</dbReference>
<dbReference type="OrthoDB" id="5816932at2"/>
<dbReference type="InterPro" id="IPR050109">
    <property type="entry name" value="HTH-type_TetR-like_transc_reg"/>
</dbReference>
<proteinExistence type="predicted"/>
<dbReference type="Proteomes" id="UP000037530">
    <property type="component" value="Unassembled WGS sequence"/>
</dbReference>
<dbReference type="PANTHER" id="PTHR30055:SF234">
    <property type="entry name" value="HTH-TYPE TRANSCRIPTIONAL REGULATOR BETI"/>
    <property type="match status" value="1"/>
</dbReference>
<accession>A0A0M0HYX1</accession>
<reference evidence="7" key="1">
    <citation type="submission" date="2015-08" db="EMBL/GenBank/DDBJ databases">
        <title>Vibrio galatheae sp. nov., a novel member of the Vibrionaceae family isolated from the Solomon Islands.</title>
        <authorList>
            <person name="Giubergia S."/>
            <person name="Machado H."/>
            <person name="Mateiu R.V."/>
            <person name="Gram L."/>
        </authorList>
    </citation>
    <scope>NUCLEOTIDE SEQUENCE [LARGE SCALE GENOMIC DNA]</scope>
    <source>
        <strain evidence="7">DSM 19134</strain>
    </source>
</reference>
<evidence type="ECO:0000259" key="5">
    <source>
        <dbReference type="PROSITE" id="PS50977"/>
    </source>
</evidence>
<keyword evidence="1" id="KW-0805">Transcription regulation</keyword>
<dbReference type="GO" id="GO:0003700">
    <property type="term" value="F:DNA-binding transcription factor activity"/>
    <property type="evidence" value="ECO:0007669"/>
    <property type="project" value="TreeGrafter"/>
</dbReference>
<feature type="domain" description="HTH tetR-type" evidence="5">
    <location>
        <begin position="5"/>
        <end position="65"/>
    </location>
</feature>
<dbReference type="InterPro" id="IPR023772">
    <property type="entry name" value="DNA-bd_HTH_TetR-type_CS"/>
</dbReference>
<dbReference type="Pfam" id="PF00440">
    <property type="entry name" value="TetR_N"/>
    <property type="match status" value="1"/>
</dbReference>
<keyword evidence="7" id="KW-1185">Reference proteome</keyword>
<dbReference type="PRINTS" id="PR00455">
    <property type="entry name" value="HTHTETR"/>
</dbReference>
<dbReference type="SUPFAM" id="SSF46689">
    <property type="entry name" value="Homeodomain-like"/>
    <property type="match status" value="1"/>
</dbReference>
<keyword evidence="3" id="KW-0804">Transcription</keyword>
<evidence type="ECO:0000256" key="2">
    <source>
        <dbReference type="ARBA" id="ARBA00023125"/>
    </source>
</evidence>
<comment type="caution">
    <text evidence="6">The sequence shown here is derived from an EMBL/GenBank/DDBJ whole genome shotgun (WGS) entry which is preliminary data.</text>
</comment>